<dbReference type="RefSeq" id="WP_110368764.1">
    <property type="nucleotide sequence ID" value="NZ_CP029287.2"/>
</dbReference>
<proteinExistence type="predicted"/>
<dbReference type="GO" id="GO:0005737">
    <property type="term" value="C:cytoplasm"/>
    <property type="evidence" value="ECO:0007669"/>
    <property type="project" value="TreeGrafter"/>
</dbReference>
<dbReference type="GO" id="GO:0003723">
    <property type="term" value="F:RNA binding"/>
    <property type="evidence" value="ECO:0007669"/>
    <property type="project" value="UniProtKB-KW"/>
</dbReference>
<name>A0A2U9IRE2_9CREN</name>
<dbReference type="GO" id="GO:0016874">
    <property type="term" value="F:ligase activity"/>
    <property type="evidence" value="ECO:0007669"/>
    <property type="project" value="UniProtKB-KW"/>
</dbReference>
<protein>
    <submittedName>
        <fullName evidence="2">5-formyltetrahydrofolate cyclo-ligase</fullName>
    </submittedName>
</protein>
<sequence length="236" mass="26591">MEKQEIRELIWKKLEDEGIASFPRPVHGRIPNFKGSERAAVVLSGLKEFKVAKLIKVNPDAPQRKVRELALRSGKTVLVPTPRLRGEFFLLDPSRVDPAEASSISGFTRLGERVDIYNVERVDLIVVGSVAVTRRGERVGKGEGYSELEYAMLRELGKIDASTPVITTVHPVQIVEEIPTMPYDVSVDVIVSPEEVIRTGGGHKPEGLLLEFLTREKIEETPFLKEFLIRFHRKQQ</sequence>
<dbReference type="STRING" id="1293036.GCA_001315825_02524"/>
<evidence type="ECO:0000256" key="1">
    <source>
        <dbReference type="ARBA" id="ARBA00022884"/>
    </source>
</evidence>
<dbReference type="InterPro" id="IPR024185">
    <property type="entry name" value="FTHF_cligase-like_sf"/>
</dbReference>
<dbReference type="SUPFAM" id="SSF100950">
    <property type="entry name" value="NagB/RpiA/CoA transferase-like"/>
    <property type="match status" value="1"/>
</dbReference>
<keyword evidence="3" id="KW-1185">Reference proteome</keyword>
<reference evidence="2 3" key="1">
    <citation type="submission" date="2018-05" db="EMBL/GenBank/DDBJ databases">
        <title>Complete Genome Sequences of Extremely Thermoacidophilic, Metal-Mobilizing Type-Strain Members of the Archaeal Family Sulfolobaceae: Acidianus brierleyi DSM-1651T, Acidianus sulfidivorans DSM-18786T, Metallosphaera hakonensis DSM-7519T, and Metallosphaera prunae DSM-10039T.</title>
        <authorList>
            <person name="Counts J.A."/>
            <person name="Kelly R.M."/>
        </authorList>
    </citation>
    <scope>NUCLEOTIDE SEQUENCE [LARGE SCALE GENOMIC DNA]</scope>
    <source>
        <strain evidence="2 3">HO1-1</strain>
    </source>
</reference>
<evidence type="ECO:0000313" key="3">
    <source>
        <dbReference type="Proteomes" id="UP000247586"/>
    </source>
</evidence>
<dbReference type="FunFam" id="3.40.50.10420:FF:000001">
    <property type="entry name" value="Methenyltetrahydrofolate synthase domain-containing protein"/>
    <property type="match status" value="1"/>
</dbReference>
<dbReference type="InterPro" id="IPR037171">
    <property type="entry name" value="NagB/RpiA_transferase-like"/>
</dbReference>
<dbReference type="EMBL" id="CP029287">
    <property type="protein sequence ID" value="AWR98602.1"/>
    <property type="molecule type" value="Genomic_DNA"/>
</dbReference>
<dbReference type="OrthoDB" id="18307at2157"/>
<reference evidence="3" key="3">
    <citation type="submission" date="2020-03" db="EMBL/GenBank/DDBJ databases">
        <title>Sequencing and Assembly of Multiple Reported Metal-Biooxidizing Members of the Extremely Thermoacidophilic Archaeal Family Sulfolobaceae.</title>
        <authorList>
            <person name="Counts J.A."/>
            <person name="Kelly R.M."/>
        </authorList>
    </citation>
    <scope>NUCLEOTIDE SEQUENCE [LARGE SCALE GENOMIC DNA]</scope>
    <source>
        <strain evidence="3">HO1-1</strain>
    </source>
</reference>
<dbReference type="Pfam" id="PF01812">
    <property type="entry name" value="5-FTHF_cyc-lig"/>
    <property type="match status" value="1"/>
</dbReference>
<dbReference type="GeneID" id="36833987"/>
<dbReference type="Proteomes" id="UP000247586">
    <property type="component" value="Chromosome"/>
</dbReference>
<accession>A0A2U9IRE2</accession>
<dbReference type="Gene3D" id="3.40.50.10420">
    <property type="entry name" value="NagB/RpiA/CoA transferase-like"/>
    <property type="match status" value="1"/>
</dbReference>
<organism evidence="2 3">
    <name type="scientific">Metallosphaera hakonensis JCM 8857 = DSM 7519</name>
    <dbReference type="NCBI Taxonomy" id="1293036"/>
    <lineage>
        <taxon>Archaea</taxon>
        <taxon>Thermoproteota</taxon>
        <taxon>Thermoprotei</taxon>
        <taxon>Sulfolobales</taxon>
        <taxon>Sulfolobaceae</taxon>
        <taxon>Metallosphaera</taxon>
    </lineage>
</organism>
<keyword evidence="2" id="KW-0436">Ligase</keyword>
<dbReference type="InterPro" id="IPR002698">
    <property type="entry name" value="FTHF_cligase"/>
</dbReference>
<dbReference type="PANTHER" id="PTHR13017">
    <property type="entry name" value="5-FORMYLTETRAHYDROFOLATE CYCLO-LIGASE-RELATED"/>
    <property type="match status" value="1"/>
</dbReference>
<dbReference type="PANTHER" id="PTHR13017:SF0">
    <property type="entry name" value="METHENYLTETRAHYDROFOLATE SYNTHASE DOMAIN-CONTAINING PROTEIN"/>
    <property type="match status" value="1"/>
</dbReference>
<dbReference type="KEGG" id="mhk:DFR87_01555"/>
<evidence type="ECO:0000313" key="2">
    <source>
        <dbReference type="EMBL" id="AWR98602.1"/>
    </source>
</evidence>
<dbReference type="AlphaFoldDB" id="A0A2U9IRE2"/>
<keyword evidence="1" id="KW-0694">RNA-binding</keyword>
<reference evidence="3" key="2">
    <citation type="submission" date="2020-03" db="EMBL/GenBank/DDBJ databases">
        <title>Complete Genome Sequences of Extremely Thermoacidophilic, Metal-Mobilizing Type-Strain Members of the Archaeal Family Sulfolobaceae: Acidianus brierleyi DSM-1651T, Acidianus sulfidivorans DSM-18786T, Metallosphaera hakonensis DSM-7519T, and Metallosphaera prunae DSM-10039T.</title>
        <authorList>
            <person name="Counts J.A."/>
            <person name="Kelly R.M."/>
        </authorList>
    </citation>
    <scope>NUCLEOTIDE SEQUENCE [LARGE SCALE GENOMIC DNA]</scope>
    <source>
        <strain evidence="3">HO1-1</strain>
    </source>
</reference>
<gene>
    <name evidence="2" type="ORF">DFR87_01555</name>
</gene>